<evidence type="ECO:0000256" key="1">
    <source>
        <dbReference type="SAM" id="Phobius"/>
    </source>
</evidence>
<evidence type="ECO:0000313" key="3">
    <source>
        <dbReference type="Proteomes" id="UP000177610"/>
    </source>
</evidence>
<protein>
    <submittedName>
        <fullName evidence="2">Uncharacterized protein</fullName>
    </submittedName>
</protein>
<feature type="transmembrane region" description="Helical" evidence="1">
    <location>
        <begin position="12"/>
        <end position="33"/>
    </location>
</feature>
<organism evidence="2 3">
    <name type="scientific">Candidatus Doudnabacteria bacterium RIFCSPHIGHO2_01_FULL_41_86</name>
    <dbReference type="NCBI Taxonomy" id="1817821"/>
    <lineage>
        <taxon>Bacteria</taxon>
        <taxon>Candidatus Doudnaibacteriota</taxon>
    </lineage>
</organism>
<feature type="transmembrane region" description="Helical" evidence="1">
    <location>
        <begin position="69"/>
        <end position="88"/>
    </location>
</feature>
<reference evidence="2 3" key="1">
    <citation type="journal article" date="2016" name="Nat. Commun.">
        <title>Thousands of microbial genomes shed light on interconnected biogeochemical processes in an aquifer system.</title>
        <authorList>
            <person name="Anantharaman K."/>
            <person name="Brown C.T."/>
            <person name="Hug L.A."/>
            <person name="Sharon I."/>
            <person name="Castelle C.J."/>
            <person name="Probst A.J."/>
            <person name="Thomas B.C."/>
            <person name="Singh A."/>
            <person name="Wilkins M.J."/>
            <person name="Karaoz U."/>
            <person name="Brodie E.L."/>
            <person name="Williams K.H."/>
            <person name="Hubbard S.S."/>
            <person name="Banfield J.F."/>
        </authorList>
    </citation>
    <scope>NUCLEOTIDE SEQUENCE [LARGE SCALE GENOMIC DNA]</scope>
</reference>
<keyword evidence="1" id="KW-0472">Membrane</keyword>
<evidence type="ECO:0000313" key="2">
    <source>
        <dbReference type="EMBL" id="OGE73806.1"/>
    </source>
</evidence>
<comment type="caution">
    <text evidence="2">The sequence shown here is derived from an EMBL/GenBank/DDBJ whole genome shotgun (WGS) entry which is preliminary data.</text>
</comment>
<name>A0A1F5N821_9BACT</name>
<dbReference type="Proteomes" id="UP000177610">
    <property type="component" value="Unassembled WGS sequence"/>
</dbReference>
<proteinExistence type="predicted"/>
<dbReference type="EMBL" id="MFEH01000005">
    <property type="protein sequence ID" value="OGE73806.1"/>
    <property type="molecule type" value="Genomic_DNA"/>
</dbReference>
<gene>
    <name evidence="2" type="ORF">A2717_04285</name>
</gene>
<dbReference type="AlphaFoldDB" id="A0A1F5N821"/>
<accession>A0A1F5N821</accession>
<keyword evidence="1" id="KW-1133">Transmembrane helix</keyword>
<dbReference type="STRING" id="1817821.A2717_04285"/>
<sequence>MKKLLQILGHSLLALILGFFVAFATGFVSVITLCQIDYFQEIYTGSDPTGHAKFIRDTYVRCEGVPGPGWVLDLLILTVVIIVIYKYIKFIKK</sequence>
<keyword evidence="1" id="KW-0812">Transmembrane</keyword>